<dbReference type="InterPro" id="IPR010349">
    <property type="entry name" value="Asparaginase_II"/>
</dbReference>
<evidence type="ECO:0000313" key="1">
    <source>
        <dbReference type="EMBL" id="RZU63548.1"/>
    </source>
</evidence>
<sequence length="321" mass="32121">MNTTLPRHAPVALQSRGDLVESVHYGSAVVLSSAGEVLYSIGDPDALFYPRSALKPLFAAGMHDAGAQLTHEQLALAAASHSGAARHQEVALSTLAAAGLDESALANSLDLPYGPAERAAFLAAGGSPTRLAQNCSGKHAALVALCAARGWPVAGYLQPGHPVADLLAGSVSTLTGAVPAVASTDGCGTPVYALTLTALARAFSRLATAPAGTGARAVADAMSAHPELVAGEGRDVTAFMRAVPGSIAKDGFEGIQVAALPDGTAVAVKVSDGGDRARMPVATAALLRAVCDAELAAALDPLTRVSVLGGGEHVGWLDAAF</sequence>
<dbReference type="PANTHER" id="PTHR42110:SF1">
    <property type="entry name" value="L-ASPARAGINASE, PUTATIVE (AFU_ORTHOLOGUE AFUA_3G11890)-RELATED"/>
    <property type="match status" value="1"/>
</dbReference>
<reference evidence="1 2" key="1">
    <citation type="submission" date="2019-02" db="EMBL/GenBank/DDBJ databases">
        <title>Sequencing the genomes of 1000 actinobacteria strains.</title>
        <authorList>
            <person name="Klenk H.-P."/>
        </authorList>
    </citation>
    <scope>NUCLEOTIDE SEQUENCE [LARGE SCALE GENOMIC DNA]</scope>
    <source>
        <strain evidence="1 2">DSM 17364</strain>
    </source>
</reference>
<name>A0A4Q8AGU5_9MICC</name>
<dbReference type="Proteomes" id="UP000292685">
    <property type="component" value="Unassembled WGS sequence"/>
</dbReference>
<organism evidence="1 2">
    <name type="scientific">Zhihengliuella halotolerans</name>
    <dbReference type="NCBI Taxonomy" id="370736"/>
    <lineage>
        <taxon>Bacteria</taxon>
        <taxon>Bacillati</taxon>
        <taxon>Actinomycetota</taxon>
        <taxon>Actinomycetes</taxon>
        <taxon>Micrococcales</taxon>
        <taxon>Micrococcaceae</taxon>
        <taxon>Zhihengliuella</taxon>
    </lineage>
</organism>
<dbReference type="PANTHER" id="PTHR42110">
    <property type="entry name" value="L-ASPARAGINASE, PUTATIVE (AFU_ORTHOLOGUE AFUA_3G11890)-RELATED"/>
    <property type="match status" value="1"/>
</dbReference>
<dbReference type="Pfam" id="PF06089">
    <property type="entry name" value="Asparaginase_II"/>
    <property type="match status" value="1"/>
</dbReference>
<protein>
    <submittedName>
        <fullName evidence="1">Asparaginase</fullName>
    </submittedName>
</protein>
<gene>
    <name evidence="1" type="ORF">EV380_3169</name>
</gene>
<dbReference type="RefSeq" id="WP_207219455.1">
    <property type="nucleotide sequence ID" value="NZ_SHLA01000001.1"/>
</dbReference>
<keyword evidence="2" id="KW-1185">Reference proteome</keyword>
<dbReference type="AlphaFoldDB" id="A0A4Q8AGU5"/>
<dbReference type="EMBL" id="SHLA01000001">
    <property type="protein sequence ID" value="RZU63548.1"/>
    <property type="molecule type" value="Genomic_DNA"/>
</dbReference>
<comment type="caution">
    <text evidence="1">The sequence shown here is derived from an EMBL/GenBank/DDBJ whole genome shotgun (WGS) entry which is preliminary data.</text>
</comment>
<accession>A0A4Q8AGU5</accession>
<proteinExistence type="predicted"/>
<evidence type="ECO:0000313" key="2">
    <source>
        <dbReference type="Proteomes" id="UP000292685"/>
    </source>
</evidence>